<reference evidence="5" key="2">
    <citation type="submission" date="2025-09" db="UniProtKB">
        <authorList>
            <consortium name="Ensembl"/>
        </authorList>
    </citation>
    <scope>IDENTIFICATION</scope>
</reference>
<dbReference type="Proteomes" id="UP000594220">
    <property type="component" value="Unplaced"/>
</dbReference>
<dbReference type="SUPFAM" id="SSF54001">
    <property type="entry name" value="Cysteine proteinases"/>
    <property type="match status" value="1"/>
</dbReference>
<evidence type="ECO:0000256" key="2">
    <source>
        <dbReference type="PIRSR" id="PIRSR000459-1"/>
    </source>
</evidence>
<dbReference type="InterPro" id="IPR023608">
    <property type="entry name" value="Transglutaminase_animal"/>
</dbReference>
<evidence type="ECO:0000259" key="4">
    <source>
        <dbReference type="SMART" id="SM00460"/>
    </source>
</evidence>
<sequence>MCPQLHVLFGFFLCLLTFPAVIQLGDVDLNRPHNCKCHNTHFFGTDRQTVRRGQAFDLYVHFQNREWDDSVDKISFTVETGNHPKIPKNLSYFLIDKCIDQTCWSACYKPHQHRCINISMFPPIDACIGRHILNMSITSCDRTFQQCLGDFDILFNPWCAGKKDGRLSLEEYVLNEHGMLYEGVHKHVTSRPWHFGQFENGILDICLKVLDIGSNYHQGSERGCRWRNDPVHVSMVVNHMVNNNDYLKGTNPLTWNGSVPILQQWYNGRCRPVRFGDCLTLASVMCTVMRCLGIPSRVITNFCSPHCAENPLAVNELFDSTGKTLCGKDKLWAYHCWNESWMARRDLDLCSSNWQCLDPTPMESGRACCGPTSIRSVKDGELDLDYDGQHIFSRLNASCIGWLSKNSDKKEKLCYDAWLCGQCVSTKSVGNNHHEDITGAYKYELGKEAFYKAYRRIHSGYCNAPNCHIDRDLAALQSPFLSDAGVSMRFKMVNCPMYGQDVHLHWLLENLRNECKNLNFNLCTQVLTHNGCALPILPAAPAGSHHLFICLFTNWQNTVKNEDCFCVFDQLLGLPQLNEPCTAEISFCNPLQEDLKNCVLNLEGCGLFKEPMTIE</sequence>
<proteinExistence type="inferred from homology"/>
<dbReference type="Gene3D" id="3.90.260.10">
    <property type="entry name" value="Transglutaminase-like"/>
    <property type="match status" value="1"/>
</dbReference>
<dbReference type="InterPro" id="IPR038765">
    <property type="entry name" value="Papain-like_cys_pep_sf"/>
</dbReference>
<comment type="similarity">
    <text evidence="1">Belongs to the transglutaminase superfamily. Transglutaminase family.</text>
</comment>
<dbReference type="InterPro" id="IPR050779">
    <property type="entry name" value="Transglutaminase"/>
</dbReference>
<reference evidence="5" key="1">
    <citation type="submission" date="2025-08" db="UniProtKB">
        <authorList>
            <consortium name="Ensembl"/>
        </authorList>
    </citation>
    <scope>IDENTIFICATION</scope>
</reference>
<dbReference type="SMART" id="SM00460">
    <property type="entry name" value="TGc"/>
    <property type="match status" value="1"/>
</dbReference>
<feature type="active site" evidence="2">
    <location>
        <position position="358"/>
    </location>
</feature>
<dbReference type="InterPro" id="IPR001102">
    <property type="entry name" value="Transglutaminase_N"/>
</dbReference>
<dbReference type="GeneTree" id="ENSGT01050000244866"/>
<dbReference type="SUPFAM" id="SSF49309">
    <property type="entry name" value="Transglutaminase, two C-terminal domains"/>
    <property type="match status" value="2"/>
</dbReference>
<dbReference type="InterPro" id="IPR014756">
    <property type="entry name" value="Ig_E-set"/>
</dbReference>
<dbReference type="InterPro" id="IPR013783">
    <property type="entry name" value="Ig-like_fold"/>
</dbReference>
<dbReference type="SUPFAM" id="SSF81296">
    <property type="entry name" value="E set domains"/>
    <property type="match status" value="1"/>
</dbReference>
<keyword evidence="6" id="KW-1185">Reference proteome</keyword>
<evidence type="ECO:0000313" key="5">
    <source>
        <dbReference type="Ensembl" id="ENSCPRP00005009304.1"/>
    </source>
</evidence>
<feature type="active site" evidence="2">
    <location>
        <position position="278"/>
    </location>
</feature>
<dbReference type="AlphaFoldDB" id="A0A7M4EHF5"/>
<dbReference type="InterPro" id="IPR002931">
    <property type="entry name" value="Transglutaminase-like"/>
</dbReference>
<dbReference type="InterPro" id="IPR036238">
    <property type="entry name" value="Transglutaminase_C_sf"/>
</dbReference>
<dbReference type="Pfam" id="PF01841">
    <property type="entry name" value="Transglut_core"/>
    <property type="match status" value="1"/>
</dbReference>
<gene>
    <name evidence="5" type="primary">LOC109316930</name>
</gene>
<dbReference type="Gene3D" id="2.60.40.10">
    <property type="entry name" value="Immunoglobulins"/>
    <property type="match status" value="3"/>
</dbReference>
<accession>A0A7M4EHF5</accession>
<keyword evidence="3" id="KW-0732">Signal</keyword>
<organism evidence="5 6">
    <name type="scientific">Crocodylus porosus</name>
    <name type="common">Saltwater crocodile</name>
    <name type="synonym">Estuarine crocodile</name>
    <dbReference type="NCBI Taxonomy" id="8502"/>
    <lineage>
        <taxon>Eukaryota</taxon>
        <taxon>Metazoa</taxon>
        <taxon>Chordata</taxon>
        <taxon>Craniata</taxon>
        <taxon>Vertebrata</taxon>
        <taxon>Euteleostomi</taxon>
        <taxon>Archelosauria</taxon>
        <taxon>Archosauria</taxon>
        <taxon>Crocodylia</taxon>
        <taxon>Longirostres</taxon>
        <taxon>Crocodylidae</taxon>
        <taxon>Crocodylus</taxon>
    </lineage>
</organism>
<dbReference type="PANTHER" id="PTHR11590">
    <property type="entry name" value="PROTEIN-GLUTAMINE GAMMA-GLUTAMYLTRANSFERASE"/>
    <property type="match status" value="1"/>
</dbReference>
<dbReference type="Ensembl" id="ENSCPRT00005010937.1">
    <property type="protein sequence ID" value="ENSCPRP00005009304.1"/>
    <property type="gene ID" value="ENSCPRG00005006558.1"/>
</dbReference>
<dbReference type="Pfam" id="PF00868">
    <property type="entry name" value="Transglut_N"/>
    <property type="match status" value="1"/>
</dbReference>
<protein>
    <submittedName>
        <fullName evidence="5">Protein-glutamine gamma-glutamyltransferase 5-like</fullName>
    </submittedName>
</protein>
<feature type="domain" description="Transglutaminase-like" evidence="4">
    <location>
        <begin position="270"/>
        <end position="361"/>
    </location>
</feature>
<dbReference type="FunFam" id="3.90.260.10:FF:000004">
    <property type="entry name" value="Protein-glutamine gamma-glutamyltransferase 5"/>
    <property type="match status" value="1"/>
</dbReference>
<dbReference type="PANTHER" id="PTHR11590:SF75">
    <property type="entry name" value="TRANSGLUTAMINASE-LIKE DOMAIN-CONTAINING PROTEIN"/>
    <property type="match status" value="1"/>
</dbReference>
<dbReference type="InterPro" id="IPR036985">
    <property type="entry name" value="Transglutaminase-like_sf"/>
</dbReference>
<evidence type="ECO:0000256" key="1">
    <source>
        <dbReference type="ARBA" id="ARBA00005968"/>
    </source>
</evidence>
<feature type="signal peptide" evidence="3">
    <location>
        <begin position="1"/>
        <end position="24"/>
    </location>
</feature>
<feature type="active site" evidence="2">
    <location>
        <position position="335"/>
    </location>
</feature>
<dbReference type="GO" id="GO:0003810">
    <property type="term" value="F:protein-glutamine gamma-glutamyltransferase activity"/>
    <property type="evidence" value="ECO:0007669"/>
    <property type="project" value="InterPro"/>
</dbReference>
<evidence type="ECO:0000313" key="6">
    <source>
        <dbReference type="Proteomes" id="UP000594220"/>
    </source>
</evidence>
<dbReference type="PIRSF" id="PIRSF000459">
    <property type="entry name" value="TGM_EBP42"/>
    <property type="match status" value="1"/>
</dbReference>
<evidence type="ECO:0000256" key="3">
    <source>
        <dbReference type="SAM" id="SignalP"/>
    </source>
</evidence>
<name>A0A7M4EHF5_CROPO</name>
<feature type="chain" id="PRO_5029895124" evidence="3">
    <location>
        <begin position="25"/>
        <end position="615"/>
    </location>
</feature>